<feature type="compositionally biased region" description="Basic and acidic residues" evidence="1">
    <location>
        <begin position="57"/>
        <end position="75"/>
    </location>
</feature>
<feature type="region of interest" description="Disordered" evidence="1">
    <location>
        <begin position="55"/>
        <end position="75"/>
    </location>
</feature>
<reference evidence="3" key="1">
    <citation type="submission" date="2020-12" db="UniProtKB">
        <authorList>
            <consortium name="WormBaseParasite"/>
        </authorList>
    </citation>
    <scope>IDENTIFICATION</scope>
    <source>
        <strain evidence="3">MHco3</strain>
    </source>
</reference>
<name>A0A7I4Y1K2_HAECO</name>
<proteinExistence type="predicted"/>
<dbReference type="Proteomes" id="UP000025227">
    <property type="component" value="Unplaced"/>
</dbReference>
<protein>
    <submittedName>
        <fullName evidence="3">Uncharacterized protein</fullName>
    </submittedName>
</protein>
<evidence type="ECO:0000313" key="3">
    <source>
        <dbReference type="WBParaSite" id="HCON_00040380-00001"/>
    </source>
</evidence>
<evidence type="ECO:0000256" key="1">
    <source>
        <dbReference type="SAM" id="MobiDB-lite"/>
    </source>
</evidence>
<dbReference type="AlphaFoldDB" id="A0A7I4Y1K2"/>
<dbReference type="WBParaSite" id="HCON_00040380-00001">
    <property type="protein sequence ID" value="HCON_00040380-00001"/>
    <property type="gene ID" value="HCON_00040380"/>
</dbReference>
<keyword evidence="2" id="KW-1185">Reference proteome</keyword>
<sequence>MHKLPLLETHLQWESTAEKFTFFGMCFQMGHGPPISPLARSLKADLKELRNFVTDIQTDRTDDRRQTTDDRQSAL</sequence>
<accession>A0A7I4Y1K2</accession>
<evidence type="ECO:0000313" key="2">
    <source>
        <dbReference type="Proteomes" id="UP000025227"/>
    </source>
</evidence>
<organism evidence="2 3">
    <name type="scientific">Haemonchus contortus</name>
    <name type="common">Barber pole worm</name>
    <dbReference type="NCBI Taxonomy" id="6289"/>
    <lineage>
        <taxon>Eukaryota</taxon>
        <taxon>Metazoa</taxon>
        <taxon>Ecdysozoa</taxon>
        <taxon>Nematoda</taxon>
        <taxon>Chromadorea</taxon>
        <taxon>Rhabditida</taxon>
        <taxon>Rhabditina</taxon>
        <taxon>Rhabditomorpha</taxon>
        <taxon>Strongyloidea</taxon>
        <taxon>Trichostrongylidae</taxon>
        <taxon>Haemonchus</taxon>
    </lineage>
</organism>